<proteinExistence type="predicted"/>
<gene>
    <name evidence="1" type="ORF">KQP68_03480</name>
</gene>
<evidence type="ECO:0000313" key="2">
    <source>
        <dbReference type="Proteomes" id="UP001156218"/>
    </source>
</evidence>
<evidence type="ECO:0000313" key="1">
    <source>
        <dbReference type="EMBL" id="UYU67356.1"/>
    </source>
</evidence>
<dbReference type="AlphaFoldDB" id="A0ABD7U4W5"/>
<accession>A0ABD7U4W5</accession>
<reference evidence="1 2" key="1">
    <citation type="submission" date="2021-06" db="EMBL/GenBank/DDBJ databases">
        <title>Interrogation of the integrated mobile genetic elements in gut-associated Bacteroides with a consensus prediction approach.</title>
        <authorList>
            <person name="Campbell D.E."/>
            <person name="Leigh J.R."/>
            <person name="Kim T."/>
            <person name="England W."/>
            <person name="Whitaker R.J."/>
            <person name="Degnan P.H."/>
        </authorList>
    </citation>
    <scope>NUCLEOTIDE SEQUENCE [LARGE SCALE GENOMIC DNA]</scope>
    <source>
        <strain evidence="1 2">WAL8669</strain>
    </source>
</reference>
<name>A0ABD7U4W5_BACT4</name>
<sequence length="177" mass="20342">MAKYWKQGFYDELQEGSVEITEEYWQELLNGQSSGKEIKESESGYPVLVDHEYTLDELKEKKIADINAYDKSDAVNSFTLAGKDMWLNKEDRVGLVNSINIEKQAGRLDTVLWFDAVKYTIPISSALLMLNSLELYALDCYNVTQQHIAVVRGLQTKEEVESYNYKTGYPNKLEFSL</sequence>
<dbReference type="Proteomes" id="UP001156218">
    <property type="component" value="Chromosome"/>
</dbReference>
<dbReference type="RefSeq" id="WP_264382976.1">
    <property type="nucleotide sequence ID" value="NZ_CP083680.1"/>
</dbReference>
<protein>
    <submittedName>
        <fullName evidence="1">DUF4376 domain-containing protein</fullName>
    </submittedName>
</protein>
<organism evidence="1 2">
    <name type="scientific">Bacteroides thetaiotaomicron</name>
    <dbReference type="NCBI Taxonomy" id="818"/>
    <lineage>
        <taxon>Bacteria</taxon>
        <taxon>Pseudomonadati</taxon>
        <taxon>Bacteroidota</taxon>
        <taxon>Bacteroidia</taxon>
        <taxon>Bacteroidales</taxon>
        <taxon>Bacteroidaceae</taxon>
        <taxon>Bacteroides</taxon>
    </lineage>
</organism>
<dbReference type="EMBL" id="CP083680">
    <property type="protein sequence ID" value="UYU67356.1"/>
    <property type="molecule type" value="Genomic_DNA"/>
</dbReference>